<sequence>MDMLSSGTIAAPLPRLSAAAPLIIGSALLMQGIDGTAITVALPAMAHSLGTDVLRMNLAVSAYLLSIAVFIPASGWIGDRFGARTTFCWAIALFMLASLLCGLATSLPQLVAARILQGMGGALMAPVGRVVLLRAVPRHDYVRAISLYTAPALIGPVLGAPLGGLIVEIASWHWIFFINLPLGLIGIAATLRHIPALPASPPGPFDLLGFLLLGIGLSCGTLALAGIGGSIPLRIVILLAAASLAALPLAVLHARRTAHPLLDLGLLRIRSFRIVMQHGTIWRSTVAGLPVLLALLLQLSLGLGPLASGLILFTSAAGALAMKAVAGTLLHRYGFRRVMIANAVVSAFFAGSYALFDAGSPLWLLVAALFLGGVSRSLQYTSLGTLAFADIPDAAMARASGFASMSQELAQSLGVSIATLLVQLAMLLRQDGQAGATDIRTALALVGIMGLIAALGFRRLRDDDGAAIRIRNRPALSPQPLTATRP</sequence>
<feature type="transmembrane region" description="Helical" evidence="7">
    <location>
        <begin position="338"/>
        <end position="356"/>
    </location>
</feature>
<dbReference type="InterPro" id="IPR036259">
    <property type="entry name" value="MFS_trans_sf"/>
</dbReference>
<feature type="transmembrane region" description="Helical" evidence="7">
    <location>
        <begin position="203"/>
        <end position="225"/>
    </location>
</feature>
<dbReference type="AlphaFoldDB" id="A0A5J5HZ52"/>
<dbReference type="PRINTS" id="PR01036">
    <property type="entry name" value="TCRTETB"/>
</dbReference>
<evidence type="ECO:0000313" key="10">
    <source>
        <dbReference type="EMBL" id="KAA9028188.1"/>
    </source>
</evidence>
<feature type="transmembrane region" description="Helical" evidence="7">
    <location>
        <begin position="172"/>
        <end position="191"/>
    </location>
</feature>
<evidence type="ECO:0000256" key="1">
    <source>
        <dbReference type="ARBA" id="ARBA00004651"/>
    </source>
</evidence>
<evidence type="ECO:0000256" key="2">
    <source>
        <dbReference type="ARBA" id="ARBA00022448"/>
    </source>
</evidence>
<dbReference type="InterPro" id="IPR020846">
    <property type="entry name" value="MFS_dom"/>
</dbReference>
<organism evidence="10 11">
    <name type="scientific">Sphingobium limneticum</name>
    <dbReference type="NCBI Taxonomy" id="1007511"/>
    <lineage>
        <taxon>Bacteria</taxon>
        <taxon>Pseudomonadati</taxon>
        <taxon>Pseudomonadota</taxon>
        <taxon>Alphaproteobacteria</taxon>
        <taxon>Sphingomonadales</taxon>
        <taxon>Sphingomonadaceae</taxon>
        <taxon>Sphingobium</taxon>
    </lineage>
</organism>
<dbReference type="Gene3D" id="1.20.1250.20">
    <property type="entry name" value="MFS general substrate transporter like domains"/>
    <property type="match status" value="1"/>
</dbReference>
<name>A0A5J5HZ52_9SPHN</name>
<evidence type="ECO:0000256" key="7">
    <source>
        <dbReference type="SAM" id="Phobius"/>
    </source>
</evidence>
<dbReference type="GO" id="GO:0005886">
    <property type="term" value="C:plasma membrane"/>
    <property type="evidence" value="ECO:0007669"/>
    <property type="project" value="UniProtKB-SubCell"/>
</dbReference>
<dbReference type="EMBL" id="VYQB01000009">
    <property type="protein sequence ID" value="KAA9015774.1"/>
    <property type="molecule type" value="Genomic_DNA"/>
</dbReference>
<feature type="transmembrane region" description="Helical" evidence="7">
    <location>
        <begin position="231"/>
        <end position="252"/>
    </location>
</feature>
<keyword evidence="5 7" id="KW-1133">Transmembrane helix</keyword>
<keyword evidence="12" id="KW-1185">Reference proteome</keyword>
<feature type="transmembrane region" description="Helical" evidence="7">
    <location>
        <begin position="409"/>
        <end position="427"/>
    </location>
</feature>
<gene>
    <name evidence="10" type="ORF">F4U95_14050</name>
    <name evidence="9" type="ORF">F4U96_12920</name>
</gene>
<keyword evidence="6 7" id="KW-0472">Membrane</keyword>
<proteinExistence type="predicted"/>
<dbReference type="SUPFAM" id="SSF103473">
    <property type="entry name" value="MFS general substrate transporter"/>
    <property type="match status" value="1"/>
</dbReference>
<feature type="transmembrane region" description="Helical" evidence="7">
    <location>
        <begin position="280"/>
        <end position="300"/>
    </location>
</feature>
<evidence type="ECO:0000256" key="4">
    <source>
        <dbReference type="ARBA" id="ARBA00022692"/>
    </source>
</evidence>
<feature type="transmembrane region" description="Helical" evidence="7">
    <location>
        <begin position="111"/>
        <end position="132"/>
    </location>
</feature>
<keyword evidence="3" id="KW-1003">Cell membrane</keyword>
<evidence type="ECO:0000313" key="9">
    <source>
        <dbReference type="EMBL" id="KAA9015774.1"/>
    </source>
</evidence>
<feature type="transmembrane region" description="Helical" evidence="7">
    <location>
        <begin position="362"/>
        <end position="388"/>
    </location>
</feature>
<dbReference type="Proteomes" id="UP000325933">
    <property type="component" value="Unassembled WGS sequence"/>
</dbReference>
<protein>
    <submittedName>
        <fullName evidence="10">MFS transporter</fullName>
    </submittedName>
</protein>
<dbReference type="InterPro" id="IPR011701">
    <property type="entry name" value="MFS"/>
</dbReference>
<reference evidence="11 12" key="1">
    <citation type="submission" date="2019-09" db="EMBL/GenBank/DDBJ databases">
        <authorList>
            <person name="Feng G."/>
        </authorList>
    </citation>
    <scope>NUCLEOTIDE SEQUENCE [LARGE SCALE GENOMIC DNA]</scope>
    <source>
        <strain evidence="10 11">KACC 19283</strain>
        <strain evidence="9 12">KACC 19284</strain>
    </source>
</reference>
<feature type="transmembrane region" description="Helical" evidence="7">
    <location>
        <begin position="144"/>
        <end position="166"/>
    </location>
</feature>
<evidence type="ECO:0000256" key="5">
    <source>
        <dbReference type="ARBA" id="ARBA00022989"/>
    </source>
</evidence>
<evidence type="ECO:0000259" key="8">
    <source>
        <dbReference type="PROSITE" id="PS50850"/>
    </source>
</evidence>
<dbReference type="Gene3D" id="1.20.1720.10">
    <property type="entry name" value="Multidrug resistance protein D"/>
    <property type="match status" value="1"/>
</dbReference>
<dbReference type="PANTHER" id="PTHR42718:SF46">
    <property type="entry name" value="BLR6921 PROTEIN"/>
    <property type="match status" value="1"/>
</dbReference>
<feature type="transmembrane region" description="Helical" evidence="7">
    <location>
        <begin position="87"/>
        <end position="105"/>
    </location>
</feature>
<evidence type="ECO:0000256" key="3">
    <source>
        <dbReference type="ARBA" id="ARBA00022475"/>
    </source>
</evidence>
<evidence type="ECO:0000256" key="6">
    <source>
        <dbReference type="ARBA" id="ARBA00023136"/>
    </source>
</evidence>
<feature type="transmembrane region" description="Helical" evidence="7">
    <location>
        <begin position="439"/>
        <end position="457"/>
    </location>
</feature>
<feature type="domain" description="Major facilitator superfamily (MFS) profile" evidence="8">
    <location>
        <begin position="20"/>
        <end position="462"/>
    </location>
</feature>
<accession>A0A5J5HZ52</accession>
<evidence type="ECO:0000313" key="11">
    <source>
        <dbReference type="Proteomes" id="UP000325933"/>
    </source>
</evidence>
<feature type="transmembrane region" description="Helical" evidence="7">
    <location>
        <begin position="306"/>
        <end position="326"/>
    </location>
</feature>
<dbReference type="EMBL" id="VYQA01000010">
    <property type="protein sequence ID" value="KAA9028188.1"/>
    <property type="molecule type" value="Genomic_DNA"/>
</dbReference>
<dbReference type="Proteomes" id="UP000326364">
    <property type="component" value="Unassembled WGS sequence"/>
</dbReference>
<evidence type="ECO:0000313" key="12">
    <source>
        <dbReference type="Proteomes" id="UP000326364"/>
    </source>
</evidence>
<dbReference type="PROSITE" id="PS50850">
    <property type="entry name" value="MFS"/>
    <property type="match status" value="1"/>
</dbReference>
<dbReference type="PANTHER" id="PTHR42718">
    <property type="entry name" value="MAJOR FACILITATOR SUPERFAMILY MULTIDRUG TRANSPORTER MFSC"/>
    <property type="match status" value="1"/>
</dbReference>
<keyword evidence="2" id="KW-0813">Transport</keyword>
<comment type="subcellular location">
    <subcellularLocation>
        <location evidence="1">Cell membrane</location>
        <topology evidence="1">Multi-pass membrane protein</topology>
    </subcellularLocation>
</comment>
<comment type="caution">
    <text evidence="10">The sequence shown here is derived from an EMBL/GenBank/DDBJ whole genome shotgun (WGS) entry which is preliminary data.</text>
</comment>
<keyword evidence="4 7" id="KW-0812">Transmembrane</keyword>
<dbReference type="GO" id="GO:0022857">
    <property type="term" value="F:transmembrane transporter activity"/>
    <property type="evidence" value="ECO:0007669"/>
    <property type="project" value="InterPro"/>
</dbReference>
<feature type="transmembrane region" description="Helical" evidence="7">
    <location>
        <begin position="58"/>
        <end position="78"/>
    </location>
</feature>
<dbReference type="Pfam" id="PF07690">
    <property type="entry name" value="MFS_1"/>
    <property type="match status" value="2"/>
</dbReference>